<evidence type="ECO:0000256" key="1">
    <source>
        <dbReference type="SAM" id="MobiDB-lite"/>
    </source>
</evidence>
<feature type="compositionally biased region" description="Basic and acidic residues" evidence="1">
    <location>
        <begin position="1"/>
        <end position="10"/>
    </location>
</feature>
<keyword evidence="3" id="KW-1185">Reference proteome</keyword>
<dbReference type="EMBL" id="JABBWG010000002">
    <property type="protein sequence ID" value="KAG1826243.1"/>
    <property type="molecule type" value="Genomic_DNA"/>
</dbReference>
<name>A0A9P7JJY2_9AGAM</name>
<dbReference type="RefSeq" id="XP_041199496.1">
    <property type="nucleotide sequence ID" value="XM_041341649.1"/>
</dbReference>
<evidence type="ECO:0000313" key="3">
    <source>
        <dbReference type="Proteomes" id="UP000807769"/>
    </source>
</evidence>
<dbReference type="AlphaFoldDB" id="A0A9P7JJY2"/>
<accession>A0A9P7JJY2</accession>
<dbReference type="SUPFAM" id="SSF55073">
    <property type="entry name" value="Nucleotide cyclase"/>
    <property type="match status" value="1"/>
</dbReference>
<feature type="region of interest" description="Disordered" evidence="1">
    <location>
        <begin position="1"/>
        <end position="25"/>
    </location>
</feature>
<sequence>MQNCEEGKEVYDEDGNPLPRGLSVPMGIHSGTPACELEPIARSMDDLRSMVSRCARVSASALAGQIMCSADVVRKINASLLNSGPVPKSQPARAIKEIRQLHTSLLLKSN</sequence>
<comment type="caution">
    <text evidence="2">The sequence shown here is derived from an EMBL/GenBank/DDBJ whole genome shotgun (WGS) entry which is preliminary data.</text>
</comment>
<organism evidence="2 3">
    <name type="scientific">Suillus subaureus</name>
    <dbReference type="NCBI Taxonomy" id="48587"/>
    <lineage>
        <taxon>Eukaryota</taxon>
        <taxon>Fungi</taxon>
        <taxon>Dikarya</taxon>
        <taxon>Basidiomycota</taxon>
        <taxon>Agaricomycotina</taxon>
        <taxon>Agaricomycetes</taxon>
        <taxon>Agaricomycetidae</taxon>
        <taxon>Boletales</taxon>
        <taxon>Suillineae</taxon>
        <taxon>Suillaceae</taxon>
        <taxon>Suillus</taxon>
    </lineage>
</organism>
<evidence type="ECO:0000313" key="2">
    <source>
        <dbReference type="EMBL" id="KAG1826243.1"/>
    </source>
</evidence>
<reference evidence="2" key="1">
    <citation type="journal article" date="2020" name="New Phytol.">
        <title>Comparative genomics reveals dynamic genome evolution in host specialist ectomycorrhizal fungi.</title>
        <authorList>
            <person name="Lofgren L.A."/>
            <person name="Nguyen N.H."/>
            <person name="Vilgalys R."/>
            <person name="Ruytinx J."/>
            <person name="Liao H.L."/>
            <person name="Branco S."/>
            <person name="Kuo A."/>
            <person name="LaButti K."/>
            <person name="Lipzen A."/>
            <person name="Andreopoulos W."/>
            <person name="Pangilinan J."/>
            <person name="Riley R."/>
            <person name="Hundley H."/>
            <person name="Na H."/>
            <person name="Barry K."/>
            <person name="Grigoriev I.V."/>
            <person name="Stajich J.E."/>
            <person name="Kennedy P.G."/>
        </authorList>
    </citation>
    <scope>NUCLEOTIDE SEQUENCE</scope>
    <source>
        <strain evidence="2">MN1</strain>
    </source>
</reference>
<dbReference type="InterPro" id="IPR029787">
    <property type="entry name" value="Nucleotide_cyclase"/>
</dbReference>
<dbReference type="GeneID" id="64635665"/>
<proteinExistence type="predicted"/>
<gene>
    <name evidence="2" type="ORF">BJ212DRAFT_1511826</name>
</gene>
<protein>
    <submittedName>
        <fullName evidence="2">Uncharacterized protein</fullName>
    </submittedName>
</protein>
<dbReference type="Gene3D" id="3.30.70.1230">
    <property type="entry name" value="Nucleotide cyclase"/>
    <property type="match status" value="1"/>
</dbReference>
<dbReference type="OrthoDB" id="2021138at2759"/>
<dbReference type="Proteomes" id="UP000807769">
    <property type="component" value="Unassembled WGS sequence"/>
</dbReference>